<evidence type="ECO:0000313" key="4">
    <source>
        <dbReference type="Proteomes" id="UP000240206"/>
    </source>
</evidence>
<name>A0A2P7EBT8_9SYNE</name>
<keyword evidence="1" id="KW-0175">Coiled coil</keyword>
<dbReference type="Gene3D" id="3.90.660.10">
    <property type="match status" value="1"/>
</dbReference>
<dbReference type="PANTHER" id="PTHR10742">
    <property type="entry name" value="FLAVIN MONOAMINE OXIDASE"/>
    <property type="match status" value="1"/>
</dbReference>
<dbReference type="AlphaFoldDB" id="A0A2P7EBT8"/>
<dbReference type="SUPFAM" id="SSF54373">
    <property type="entry name" value="FAD-linked reductases, C-terminal domain"/>
    <property type="match status" value="1"/>
</dbReference>
<evidence type="ECO:0000313" key="3">
    <source>
        <dbReference type="EMBL" id="PSI00691.1"/>
    </source>
</evidence>
<feature type="domain" description="Amine oxidase" evidence="2">
    <location>
        <begin position="8"/>
        <end position="414"/>
    </location>
</feature>
<comment type="caution">
    <text evidence="3">The sequence shown here is derived from an EMBL/GenBank/DDBJ whole genome shotgun (WGS) entry which is preliminary data.</text>
</comment>
<dbReference type="Gene3D" id="3.50.50.60">
    <property type="entry name" value="FAD/NAD(P)-binding domain"/>
    <property type="match status" value="1"/>
</dbReference>
<dbReference type="GO" id="GO:0016491">
    <property type="term" value="F:oxidoreductase activity"/>
    <property type="evidence" value="ECO:0007669"/>
    <property type="project" value="InterPro"/>
</dbReference>
<evidence type="ECO:0000256" key="1">
    <source>
        <dbReference type="SAM" id="Coils"/>
    </source>
</evidence>
<dbReference type="InterPro" id="IPR036188">
    <property type="entry name" value="FAD/NAD-bd_sf"/>
</dbReference>
<gene>
    <name evidence="3" type="ORF">C7K08_11855</name>
</gene>
<dbReference type="Pfam" id="PF01593">
    <property type="entry name" value="Amino_oxidase"/>
    <property type="match status" value="1"/>
</dbReference>
<protein>
    <submittedName>
        <fullName evidence="3">Amine oxidase</fullName>
    </submittedName>
</protein>
<reference evidence="4" key="1">
    <citation type="submission" date="2018-03" db="EMBL/GenBank/DDBJ databases">
        <title>Ecological and genomic features of two cosmopolitan and abundant freshwater picocyanobacteria.</title>
        <authorList>
            <person name="Cabello-Yeves P.J."/>
            <person name="Picazo A."/>
            <person name="Camacho A."/>
            <person name="Callieri C."/>
            <person name="Rosselli R."/>
            <person name="Roda-Garcia J."/>
            <person name="Coutinho F.H."/>
            <person name="Rodriguez-Valera F."/>
        </authorList>
    </citation>
    <scope>NUCLEOTIDE SEQUENCE [LARGE SCALE GENOMIC DNA]</scope>
    <source>
        <strain evidence="4">Tous</strain>
    </source>
</reference>
<evidence type="ECO:0000259" key="2">
    <source>
        <dbReference type="Pfam" id="PF01593"/>
    </source>
</evidence>
<dbReference type="PANTHER" id="PTHR10742:SF410">
    <property type="entry name" value="LYSINE-SPECIFIC HISTONE DEMETHYLASE 2"/>
    <property type="match status" value="1"/>
</dbReference>
<dbReference type="EMBL" id="PXVC01000087">
    <property type="protein sequence ID" value="PSI00691.1"/>
    <property type="molecule type" value="Genomic_DNA"/>
</dbReference>
<dbReference type="SUPFAM" id="SSF51905">
    <property type="entry name" value="FAD/NAD(P)-binding domain"/>
    <property type="match status" value="1"/>
</dbReference>
<accession>A0A2P7EBT8</accession>
<sequence length="418" mass="44724">MIVVGAGLAGLAAARFLQKQGHQVTVLEGRDRLGGRTWTSRAWPDLPIDLGAGWIHGTNGNPITALAISNGARLVQTSLDSAEIYGPDGTTLSTSQEQQLESLENRLSAAIAQAQKQKGSDISLQEMVIREFNWEKISIEERQRLQYLINSRYEQEYGASASSLSAQWLDIDEAYGGAEALLVPGFAAIVNGMAKGLKIFTGQQVQQLNWDSPGPGDGVRVVCRAGAGKEERSFEAKKLVLTVPLGVLKAGTIQFNPPLPANKQTAISRLGMGTLNKCCLRFSRPFWPTTVDWLGQIPSGSGQPVLVGFQAGAAAVAMETMNNAHLIASAMESLRGLFGKNIPEPIGAQITRWHSDPFSGGAYSFNALGSTPTDREELAKPLAKRLFFAGEASHPMFGTVHGAYLSGLRAAAELHANS</sequence>
<proteinExistence type="predicted"/>
<keyword evidence="4" id="KW-1185">Reference proteome</keyword>
<organism evidence="3 4">
    <name type="scientific">Synechococcus lacustris str. Tous</name>
    <dbReference type="NCBI Taxonomy" id="1910958"/>
    <lineage>
        <taxon>Bacteria</taxon>
        <taxon>Bacillati</taxon>
        <taxon>Cyanobacteriota</taxon>
        <taxon>Cyanophyceae</taxon>
        <taxon>Synechococcales</taxon>
        <taxon>Synechococcaceae</taxon>
        <taxon>Synechococcus</taxon>
    </lineage>
</organism>
<dbReference type="Proteomes" id="UP000240206">
    <property type="component" value="Unassembled WGS sequence"/>
</dbReference>
<feature type="coiled-coil region" evidence="1">
    <location>
        <begin position="93"/>
        <end position="120"/>
    </location>
</feature>
<dbReference type="InterPro" id="IPR050281">
    <property type="entry name" value="Flavin_monoamine_oxidase"/>
</dbReference>
<dbReference type="InterPro" id="IPR002937">
    <property type="entry name" value="Amino_oxidase"/>
</dbReference>